<dbReference type="Pfam" id="PF00176">
    <property type="entry name" value="SNF2-rel_dom"/>
    <property type="match status" value="1"/>
</dbReference>
<evidence type="ECO:0000313" key="5">
    <source>
        <dbReference type="Proteomes" id="UP001199816"/>
    </source>
</evidence>
<evidence type="ECO:0000313" key="4">
    <source>
        <dbReference type="EMBL" id="MCD2421684.1"/>
    </source>
</evidence>
<dbReference type="PROSITE" id="PS51192">
    <property type="entry name" value="HELICASE_ATP_BIND_1"/>
    <property type="match status" value="1"/>
</dbReference>
<organism evidence="4 5">
    <name type="scientific">Niabella pedocola</name>
    <dbReference type="NCBI Taxonomy" id="1752077"/>
    <lineage>
        <taxon>Bacteria</taxon>
        <taxon>Pseudomonadati</taxon>
        <taxon>Bacteroidota</taxon>
        <taxon>Chitinophagia</taxon>
        <taxon>Chitinophagales</taxon>
        <taxon>Chitinophagaceae</taxon>
        <taxon>Niabella</taxon>
    </lineage>
</organism>
<reference evidence="4 5" key="1">
    <citation type="submission" date="2021-11" db="EMBL/GenBank/DDBJ databases">
        <title>Genomic of Niabella pedocola.</title>
        <authorList>
            <person name="Wu T."/>
        </authorList>
    </citation>
    <scope>NUCLEOTIDE SEQUENCE [LARGE SCALE GENOMIC DNA]</scope>
    <source>
        <strain evidence="4 5">JCM 31011</strain>
    </source>
</reference>
<dbReference type="PANTHER" id="PTHR10799">
    <property type="entry name" value="SNF2/RAD54 HELICASE FAMILY"/>
    <property type="match status" value="1"/>
</dbReference>
<dbReference type="InterPro" id="IPR049730">
    <property type="entry name" value="SNF2/RAD54-like_C"/>
</dbReference>
<keyword evidence="4" id="KW-0347">Helicase</keyword>
<dbReference type="InterPro" id="IPR027417">
    <property type="entry name" value="P-loop_NTPase"/>
</dbReference>
<feature type="domain" description="Helicase ATP-binding" evidence="2">
    <location>
        <begin position="668"/>
        <end position="827"/>
    </location>
</feature>
<dbReference type="Proteomes" id="UP001199816">
    <property type="component" value="Unassembled WGS sequence"/>
</dbReference>
<name>A0ABS8PLR5_9BACT</name>
<dbReference type="RefSeq" id="WP_231002589.1">
    <property type="nucleotide sequence ID" value="NZ_JAJNEC010000003.1"/>
</dbReference>
<keyword evidence="4" id="KW-0067">ATP-binding</keyword>
<protein>
    <submittedName>
        <fullName evidence="4">SNF2 family helicase</fullName>
    </submittedName>
</protein>
<dbReference type="PROSITE" id="PS51194">
    <property type="entry name" value="HELICASE_CTER"/>
    <property type="match status" value="1"/>
</dbReference>
<keyword evidence="1" id="KW-0378">Hydrolase</keyword>
<evidence type="ECO:0000256" key="1">
    <source>
        <dbReference type="ARBA" id="ARBA00022801"/>
    </source>
</evidence>
<dbReference type="Gene3D" id="3.40.50.300">
    <property type="entry name" value="P-loop containing nucleotide triphosphate hydrolases"/>
    <property type="match status" value="1"/>
</dbReference>
<proteinExistence type="predicted"/>
<dbReference type="Pfam" id="PF00271">
    <property type="entry name" value="Helicase_C"/>
    <property type="match status" value="1"/>
</dbReference>
<dbReference type="CDD" id="cd18793">
    <property type="entry name" value="SF2_C_SNF"/>
    <property type="match status" value="1"/>
</dbReference>
<accession>A0ABS8PLR5</accession>
<dbReference type="InterPro" id="IPR038718">
    <property type="entry name" value="SNF2-like_sf"/>
</dbReference>
<dbReference type="SUPFAM" id="SSF52540">
    <property type="entry name" value="P-loop containing nucleoside triphosphate hydrolases"/>
    <property type="match status" value="2"/>
</dbReference>
<dbReference type="Gene3D" id="3.40.50.10810">
    <property type="entry name" value="Tandem AAA-ATPase domain"/>
    <property type="match status" value="1"/>
</dbReference>
<feature type="domain" description="Helicase C-terminal" evidence="3">
    <location>
        <begin position="949"/>
        <end position="1100"/>
    </location>
</feature>
<dbReference type="InterPro" id="IPR014001">
    <property type="entry name" value="Helicase_ATP-bd"/>
</dbReference>
<comment type="caution">
    <text evidence="4">The sequence shown here is derived from an EMBL/GenBank/DDBJ whole genome shotgun (WGS) entry which is preliminary data.</text>
</comment>
<dbReference type="SMART" id="SM00490">
    <property type="entry name" value="HELICc"/>
    <property type="match status" value="1"/>
</dbReference>
<dbReference type="GO" id="GO:0004386">
    <property type="term" value="F:helicase activity"/>
    <property type="evidence" value="ECO:0007669"/>
    <property type="project" value="UniProtKB-KW"/>
</dbReference>
<keyword evidence="4" id="KW-0547">Nucleotide-binding</keyword>
<sequence length="1112" mass="127206">MAIPGVYMLPHTTISTLSAYDVLKHTAATGFMEAENLRDIYPLTLELNTGVFTKRMPASDVPKVAVSQTDTSLVLSCSCNNDTARLCVHQATVICCILEQKNYRVFFDTALRRELLLPAAKRYGLETEPDLDRYFHLALLEGKLHIEPCVKELLPVDEPVVKKALLPQRVSVVKDRAAADAREKPILVICKHRYSNQLNLLLMEAGRTQTGKLKNPVTNLDPLQCIWKTDQPPEIKFYTAITTFQNKYAELSNAMQLEALKQIVQNPMNLEVYHHDRELSETIAAKSLQPVKLEILNAAIQLTVLRKNPFYEITGALLFDDGVVPLKEAVIRNEYFLYLQGKWRLVADPDLQRMIQFFKTNNERLLIHASKYDTFSQTILAPLEHRVQINYGYIHAATPAQLTERSAHTSRILYLQQEGNFVALTPVMKYGSVEIPVYSRKQLFDTDQNGNTFKIERDQEAEIHFTALIMEQHTDFANQIDAHEYFYLHKDQFLDEQWFLNAFETWRNEGIAILGFNEIKNNKRNAHRAKISIAVNSGTDWFNARLTVSFGAQQASLKQLHSAIRNKRTFVQLDDGTQGILPDEWIGRIHRYFNAADIDGDLLKIPKTNFSELSGLFEPEVLGAAVEKEIDAYTQGFSGIRRLPHTTVPAALNAELRDYQHEGLNWLCLLDQFNFGGCLADDMGLGKTLQIIAFILWQREKYGHQTNLVVVPTSLLFNWQEELQKFAPSVRVLLHHGAERQRDTDALRHYEVVLTSYGMMVSDIRFLKAFRFNYIFLDESQAIKNPGSERYKAARLLQSKNKIVLTGTPVENNTFDLYGQLSFACPGLLGSKQHFRDIYAIPIDKFEYSKRATELQQKIQPFILRRTKKQVATQLPAKTEMVIYCEMNAAQRKIYDHYERELRALISATDEETIHKNSMHVLTGLTKLRQICNAPVLLKEGHSGEHSVKIEVLTEQIENKSKEHKILVFSQFVGMLDLIKAELERRNIPFEYLTGQTKDRGAKVHHFQTNEQVRVFLISLKAGGVGLNLTAADYVYLVDPWWNPAAENQAIDRSHRIGQEKNIVAVRLICTNTIEEKIVRLQQKKKKLAQGLIKTEAAFFKTLSKNELLEML</sequence>
<dbReference type="EMBL" id="JAJNEC010000003">
    <property type="protein sequence ID" value="MCD2421684.1"/>
    <property type="molecule type" value="Genomic_DNA"/>
</dbReference>
<dbReference type="SMART" id="SM00487">
    <property type="entry name" value="DEXDc"/>
    <property type="match status" value="1"/>
</dbReference>
<evidence type="ECO:0000259" key="2">
    <source>
        <dbReference type="PROSITE" id="PS51192"/>
    </source>
</evidence>
<dbReference type="CDD" id="cd18012">
    <property type="entry name" value="DEXQc_arch_SWI2_SNF2"/>
    <property type="match status" value="1"/>
</dbReference>
<dbReference type="Pfam" id="PF08455">
    <property type="entry name" value="SNF2_assoc"/>
    <property type="match status" value="1"/>
</dbReference>
<evidence type="ECO:0000259" key="3">
    <source>
        <dbReference type="PROSITE" id="PS51194"/>
    </source>
</evidence>
<dbReference type="InterPro" id="IPR013663">
    <property type="entry name" value="Helicase_SWF/SNF/SWI_bac"/>
</dbReference>
<dbReference type="InterPro" id="IPR001650">
    <property type="entry name" value="Helicase_C-like"/>
</dbReference>
<gene>
    <name evidence="4" type="ORF">LQ567_02855</name>
</gene>
<dbReference type="InterPro" id="IPR000330">
    <property type="entry name" value="SNF2_N"/>
</dbReference>
<keyword evidence="5" id="KW-1185">Reference proteome</keyword>